<proteinExistence type="predicted"/>
<dbReference type="InterPro" id="IPR036770">
    <property type="entry name" value="Ankyrin_rpt-contain_sf"/>
</dbReference>
<comment type="caution">
    <text evidence="2">The sequence shown here is derived from an EMBL/GenBank/DDBJ whole genome shotgun (WGS) entry which is preliminary data.</text>
</comment>
<reference evidence="2 3" key="1">
    <citation type="journal article" date="2015" name="Genome Biol. Evol.">
        <title>Comparative Genomics of a Bacterivorous Green Alga Reveals Evolutionary Causalities and Consequences of Phago-Mixotrophic Mode of Nutrition.</title>
        <authorList>
            <person name="Burns J.A."/>
            <person name="Paasch A."/>
            <person name="Narechania A."/>
            <person name="Kim E."/>
        </authorList>
    </citation>
    <scope>NUCLEOTIDE SEQUENCE [LARGE SCALE GENOMIC DNA]</scope>
    <source>
        <strain evidence="2 3">PLY_AMNH</strain>
    </source>
</reference>
<keyword evidence="1" id="KW-0812">Transmembrane</keyword>
<protein>
    <submittedName>
        <fullName evidence="2">Uncharacterized protein</fullName>
    </submittedName>
</protein>
<evidence type="ECO:0000313" key="2">
    <source>
        <dbReference type="EMBL" id="KAK3254362.1"/>
    </source>
</evidence>
<keyword evidence="1" id="KW-1133">Transmembrane helix</keyword>
<organism evidence="2 3">
    <name type="scientific">Cymbomonas tetramitiformis</name>
    <dbReference type="NCBI Taxonomy" id="36881"/>
    <lineage>
        <taxon>Eukaryota</taxon>
        <taxon>Viridiplantae</taxon>
        <taxon>Chlorophyta</taxon>
        <taxon>Pyramimonadophyceae</taxon>
        <taxon>Pyramimonadales</taxon>
        <taxon>Pyramimonadaceae</taxon>
        <taxon>Cymbomonas</taxon>
    </lineage>
</organism>
<dbReference type="AlphaFoldDB" id="A0AAE0F7J6"/>
<accession>A0AAE0F7J6</accession>
<keyword evidence="1" id="KW-0472">Membrane</keyword>
<dbReference type="Proteomes" id="UP001190700">
    <property type="component" value="Unassembled WGS sequence"/>
</dbReference>
<evidence type="ECO:0000256" key="1">
    <source>
        <dbReference type="SAM" id="Phobius"/>
    </source>
</evidence>
<gene>
    <name evidence="2" type="ORF">CYMTET_36422</name>
</gene>
<dbReference type="Gene3D" id="1.25.40.20">
    <property type="entry name" value="Ankyrin repeat-containing domain"/>
    <property type="match status" value="1"/>
</dbReference>
<keyword evidence="3" id="KW-1185">Reference proteome</keyword>
<feature type="non-terminal residue" evidence="2">
    <location>
        <position position="1"/>
    </location>
</feature>
<dbReference type="EMBL" id="LGRX02023687">
    <property type="protein sequence ID" value="KAK3254362.1"/>
    <property type="molecule type" value="Genomic_DNA"/>
</dbReference>
<sequence length="88" mass="9194">ELVEALLDNGADPNIYNEKTGMHPLLAAAGAVGPAACSVVAALLERGPCKVLALCVRAFKKCLSPLLPIGEGVIPPSIKIAARTWTMW</sequence>
<name>A0AAE0F7J6_9CHLO</name>
<evidence type="ECO:0000313" key="3">
    <source>
        <dbReference type="Proteomes" id="UP001190700"/>
    </source>
</evidence>
<feature type="transmembrane region" description="Helical" evidence="1">
    <location>
        <begin position="25"/>
        <end position="44"/>
    </location>
</feature>